<dbReference type="InterPro" id="IPR045155">
    <property type="entry name" value="Beta-lactam_cat"/>
</dbReference>
<dbReference type="AlphaFoldDB" id="I0AXW7"/>
<dbReference type="NCBIfam" id="NF033103">
    <property type="entry name" value="bla_class_A"/>
    <property type="match status" value="1"/>
</dbReference>
<dbReference type="GO" id="GO:0008800">
    <property type="term" value="F:beta-lactamase activity"/>
    <property type="evidence" value="ECO:0007669"/>
    <property type="project" value="UniProtKB-EC"/>
</dbReference>
<dbReference type="Pfam" id="PF13354">
    <property type="entry name" value="Beta-lactamase2"/>
    <property type="match status" value="1"/>
</dbReference>
<dbReference type="GO" id="GO:0046677">
    <property type="term" value="P:response to antibiotic"/>
    <property type="evidence" value="ECO:0007669"/>
    <property type="project" value="InterPro"/>
</dbReference>
<evidence type="ECO:0000259" key="1">
    <source>
        <dbReference type="Pfam" id="PF13354"/>
    </source>
</evidence>
<evidence type="ECO:0000313" key="2">
    <source>
        <dbReference type="EMBL" id="AFH53879.1"/>
    </source>
</evidence>
<organism evidence="2">
    <name type="scientific">uncultured organism</name>
    <dbReference type="NCBI Taxonomy" id="155900"/>
    <lineage>
        <taxon>unclassified sequences</taxon>
        <taxon>environmental samples</taxon>
    </lineage>
</organism>
<dbReference type="PANTHER" id="PTHR35333:SF3">
    <property type="entry name" value="BETA-LACTAMASE-TYPE TRANSPEPTIDASE FOLD CONTAINING PROTEIN"/>
    <property type="match status" value="1"/>
</dbReference>
<dbReference type="GO" id="GO:0030655">
    <property type="term" value="P:beta-lactam antibiotic catabolic process"/>
    <property type="evidence" value="ECO:0007669"/>
    <property type="project" value="InterPro"/>
</dbReference>
<keyword evidence="2" id="KW-0378">Hydrolase</keyword>
<dbReference type="PRINTS" id="PR00118">
    <property type="entry name" value="BLACTAMASEA"/>
</dbReference>
<proteinExistence type="predicted"/>
<dbReference type="SUPFAM" id="SSF56601">
    <property type="entry name" value="beta-lactamase/transpeptidase-like"/>
    <property type="match status" value="1"/>
</dbReference>
<dbReference type="PROSITE" id="PS51257">
    <property type="entry name" value="PROKAR_LIPOPROTEIN"/>
    <property type="match status" value="1"/>
</dbReference>
<dbReference type="EC" id="3.5.2.6" evidence="2"/>
<dbReference type="InterPro" id="IPR012338">
    <property type="entry name" value="Beta-lactam/transpept-like"/>
</dbReference>
<name>I0AXW7_9ZZZZ</name>
<sequence>MTSVRLTTALRAIVFALAATGASAAACAQDAERRISEMTAGKPAEVGVAWIADGKAHAVNNADGYPMMSVFKLHGAVAELRQMERRGTPADTLITVRAAEMEKDTYSPMLKRYGGRDFTIRLDSLLRYSVAESDNNACDIIMRLAGGTDGVNAEMRAIGLTGYAITETEASMHADPTRSYNNRSTPLAVAELFRKLYEGGILGEPYATLLKDILLSTSTGPNKIKAALPPGATLAHKTGTGFTLHDGTITADNDAGAITLADGRRIYIAVLVKDSKLGADGNARLIKEIAEAVIYSEVKF</sequence>
<protein>
    <submittedName>
        <fullName evidence="2">FRAMP1.1 beta-lactamase</fullName>
        <ecNumber evidence="2">3.5.2.6</ecNumber>
    </submittedName>
</protein>
<dbReference type="InterPro" id="IPR000871">
    <property type="entry name" value="Beta-lactam_class-A"/>
</dbReference>
<dbReference type="PANTHER" id="PTHR35333">
    <property type="entry name" value="BETA-LACTAMASE"/>
    <property type="match status" value="1"/>
</dbReference>
<reference evidence="2" key="1">
    <citation type="journal article" date="2012" name="Appl. Environ. Microbiol.">
        <title>Functional cloning and characterization of antibiotic resistance genes from the chicken gut microbiome.</title>
        <authorList>
            <person name="Zhou W."/>
            <person name="Wang Y."/>
            <person name="Lin J."/>
        </authorList>
    </citation>
    <scope>NUCLEOTIDE SEQUENCE</scope>
</reference>
<accession>I0AXW7</accession>
<feature type="non-terminal residue" evidence="2">
    <location>
        <position position="300"/>
    </location>
</feature>
<feature type="domain" description="Beta-lactamase class A catalytic" evidence="1">
    <location>
        <begin position="52"/>
        <end position="272"/>
    </location>
</feature>
<dbReference type="EMBL" id="JN625754">
    <property type="protein sequence ID" value="AFH53879.1"/>
    <property type="molecule type" value="Genomic_DNA"/>
</dbReference>
<dbReference type="Gene3D" id="3.40.710.10">
    <property type="entry name" value="DD-peptidase/beta-lactamase superfamily"/>
    <property type="match status" value="1"/>
</dbReference>